<proteinExistence type="predicted"/>
<dbReference type="EMBL" id="CAJOAZ010005079">
    <property type="protein sequence ID" value="CAF4086571.1"/>
    <property type="molecule type" value="Genomic_DNA"/>
</dbReference>
<evidence type="ECO:0000313" key="3">
    <source>
        <dbReference type="Proteomes" id="UP000663845"/>
    </source>
</evidence>
<gene>
    <name evidence="1" type="ORF">JYZ213_LOCUS16459</name>
    <name evidence="2" type="ORF">OXD698_LOCUS34641</name>
</gene>
<reference evidence="1" key="1">
    <citation type="submission" date="2021-02" db="EMBL/GenBank/DDBJ databases">
        <authorList>
            <person name="Nowell W R."/>
        </authorList>
    </citation>
    <scope>NUCLEOTIDE SEQUENCE</scope>
</reference>
<organism evidence="1 3">
    <name type="scientific">Adineta steineri</name>
    <dbReference type="NCBI Taxonomy" id="433720"/>
    <lineage>
        <taxon>Eukaryota</taxon>
        <taxon>Metazoa</taxon>
        <taxon>Spiralia</taxon>
        <taxon>Gnathifera</taxon>
        <taxon>Rotifera</taxon>
        <taxon>Eurotatoria</taxon>
        <taxon>Bdelloidea</taxon>
        <taxon>Adinetida</taxon>
        <taxon>Adinetidae</taxon>
        <taxon>Adineta</taxon>
    </lineage>
</organism>
<name>A0A814HG34_9BILA</name>
<dbReference type="EMBL" id="CAJNOG010000148">
    <property type="protein sequence ID" value="CAF1009689.1"/>
    <property type="molecule type" value="Genomic_DNA"/>
</dbReference>
<dbReference type="AlphaFoldDB" id="A0A814HG34"/>
<accession>A0A814HG34</accession>
<evidence type="ECO:0000313" key="2">
    <source>
        <dbReference type="EMBL" id="CAF4086571.1"/>
    </source>
</evidence>
<comment type="caution">
    <text evidence="1">The sequence shown here is derived from an EMBL/GenBank/DDBJ whole genome shotgun (WGS) entry which is preliminary data.</text>
</comment>
<sequence>MNNQNLSTLTLHDIEKIIINAYHKAELMMGELNLIESLKKHNLNDMNKLSSFIFEQLSKNSTIDYSVVNNNDDEIGLDDADDNVNNNYDTANYNNNKNKHIVVDYPEIDSEFDKDCSDDDGLSPYHLKLSKQTFQGMRIFDTINPAKTCHYVKIFVNNKQKYIHKQTAVKMLTINKNSLSSDRQIRVQQTKNQN</sequence>
<evidence type="ECO:0000313" key="1">
    <source>
        <dbReference type="EMBL" id="CAF1009689.1"/>
    </source>
</evidence>
<dbReference type="Proteomes" id="UP000663845">
    <property type="component" value="Unassembled WGS sequence"/>
</dbReference>
<protein>
    <submittedName>
        <fullName evidence="1">Uncharacterized protein</fullName>
    </submittedName>
</protein>
<dbReference type="Proteomes" id="UP000663844">
    <property type="component" value="Unassembled WGS sequence"/>
</dbReference>